<comment type="caution">
    <text evidence="3">The sequence shown here is derived from an EMBL/GenBank/DDBJ whole genome shotgun (WGS) entry which is preliminary data.</text>
</comment>
<dbReference type="Gene3D" id="1.20.1260.10">
    <property type="match status" value="1"/>
</dbReference>
<name>A0A6I4NMA4_9FLAO</name>
<evidence type="ECO:0000313" key="4">
    <source>
        <dbReference type="Proteomes" id="UP000471501"/>
    </source>
</evidence>
<dbReference type="EMBL" id="WSTB01000007">
    <property type="protein sequence ID" value="MWB95536.1"/>
    <property type="molecule type" value="Genomic_DNA"/>
</dbReference>
<feature type="coiled-coil region" evidence="1">
    <location>
        <begin position="153"/>
        <end position="180"/>
    </location>
</feature>
<evidence type="ECO:0000313" key="3">
    <source>
        <dbReference type="EMBL" id="MWB95536.1"/>
    </source>
</evidence>
<dbReference type="Pfam" id="PF13628">
    <property type="entry name" value="DUF4142"/>
    <property type="match status" value="1"/>
</dbReference>
<accession>A0A6I4NMA4</accession>
<dbReference type="InterPro" id="IPR012347">
    <property type="entry name" value="Ferritin-like"/>
</dbReference>
<protein>
    <submittedName>
        <fullName evidence="3">DUF4142 domain-containing protein</fullName>
    </submittedName>
</protein>
<organism evidence="3 4">
    <name type="scientific">Flavobacterium hydrocarbonoxydans</name>
    <dbReference type="NCBI Taxonomy" id="2683249"/>
    <lineage>
        <taxon>Bacteria</taxon>
        <taxon>Pseudomonadati</taxon>
        <taxon>Bacteroidota</taxon>
        <taxon>Flavobacteriia</taxon>
        <taxon>Flavobacteriales</taxon>
        <taxon>Flavobacteriaceae</taxon>
        <taxon>Flavobacterium</taxon>
    </lineage>
</organism>
<evidence type="ECO:0000256" key="1">
    <source>
        <dbReference type="SAM" id="Coils"/>
    </source>
</evidence>
<dbReference type="Proteomes" id="UP000471501">
    <property type="component" value="Unassembled WGS sequence"/>
</dbReference>
<dbReference type="AlphaFoldDB" id="A0A6I4NMA4"/>
<dbReference type="RefSeq" id="WP_160375458.1">
    <property type="nucleotide sequence ID" value="NZ_WSTB01000007.1"/>
</dbReference>
<reference evidence="3 4" key="1">
    <citation type="submission" date="2019-12" db="EMBL/GenBank/DDBJ databases">
        <authorList>
            <person name="Kim Y.S."/>
        </authorList>
    </citation>
    <scope>NUCLEOTIDE SEQUENCE [LARGE SCALE GENOMIC DNA]</scope>
    <source>
        <strain evidence="3 4">GA093</strain>
    </source>
</reference>
<dbReference type="InterPro" id="IPR025419">
    <property type="entry name" value="DUF4142"/>
</dbReference>
<evidence type="ECO:0000259" key="2">
    <source>
        <dbReference type="Pfam" id="PF13628"/>
    </source>
</evidence>
<keyword evidence="4" id="KW-1185">Reference proteome</keyword>
<gene>
    <name evidence="3" type="ORF">GON26_14290</name>
</gene>
<keyword evidence="1" id="KW-0175">Coiled coil</keyword>
<feature type="domain" description="DUF4142" evidence="2">
    <location>
        <begin position="64"/>
        <end position="182"/>
    </location>
</feature>
<sequence length="188" mass="21723">MKVRLLSETFFFRILCSVLILASIESCEKNERANNSKNDIFENNATEEKEAYFFITTANVSKNMISKSQIAQQKSSNIRIKELSKKIEHQQNKVFQNITIIASRKLIIITEIYAAGNEDLYELMDTSSESFDKKYLNSMADSLAEEIVLFKEIAKETDEVAILKLTKESLSEQYELLKETEKLRKEIN</sequence>
<proteinExistence type="predicted"/>